<feature type="region of interest" description="Disordered" evidence="5">
    <location>
        <begin position="123"/>
        <end position="152"/>
    </location>
</feature>
<dbReference type="EMBL" id="QQZK01000037">
    <property type="protein sequence ID" value="KAF5101481.1"/>
    <property type="molecule type" value="Genomic_DNA"/>
</dbReference>
<gene>
    <name evidence="7" type="ORF">DV451_002178</name>
</gene>
<dbReference type="InterPro" id="IPR033935">
    <property type="entry name" value="Ribosomal_eL19_euk"/>
</dbReference>
<accession>A0A9P5G6D4</accession>
<dbReference type="InterPro" id="IPR039547">
    <property type="entry name" value="Ribosomal_eL19"/>
</dbReference>
<dbReference type="GO" id="GO:0006412">
    <property type="term" value="P:translation"/>
    <property type="evidence" value="ECO:0007669"/>
    <property type="project" value="InterPro"/>
</dbReference>
<protein>
    <recommendedName>
        <fullName evidence="4">Ribosomal protein L19</fullName>
    </recommendedName>
</protein>
<keyword evidence="3 4" id="KW-0687">Ribonucleoprotein</keyword>
<evidence type="ECO:0000256" key="4">
    <source>
        <dbReference type="RuleBase" id="RU000574"/>
    </source>
</evidence>
<evidence type="ECO:0000256" key="3">
    <source>
        <dbReference type="ARBA" id="ARBA00023274"/>
    </source>
</evidence>
<evidence type="ECO:0000313" key="7">
    <source>
        <dbReference type="EMBL" id="KAF5101481.1"/>
    </source>
</evidence>
<dbReference type="SMART" id="SM01416">
    <property type="entry name" value="Ribosomal_L19e"/>
    <property type="match status" value="1"/>
</dbReference>
<dbReference type="GO" id="GO:0003735">
    <property type="term" value="F:structural constituent of ribosome"/>
    <property type="evidence" value="ECO:0007669"/>
    <property type="project" value="InterPro"/>
</dbReference>
<dbReference type="NCBIfam" id="NF006343">
    <property type="entry name" value="PRK08570.1"/>
    <property type="match status" value="1"/>
</dbReference>
<reference evidence="7" key="2">
    <citation type="submission" date="2020-01" db="EMBL/GenBank/DDBJ databases">
        <authorList>
            <person name="Perkins V."/>
            <person name="Lessard M.-H."/>
            <person name="Dugat-Bony E."/>
            <person name="Frenette M."/>
            <person name="Labrie S."/>
        </authorList>
    </citation>
    <scope>NUCLEOTIDE SEQUENCE</scope>
    <source>
        <strain evidence="7">LMA-70</strain>
    </source>
</reference>
<feature type="region of interest" description="Disordered" evidence="5">
    <location>
        <begin position="14"/>
        <end position="66"/>
    </location>
</feature>
<dbReference type="InterPro" id="IPR035970">
    <property type="entry name" value="60S_ribosomal_eL19_sf"/>
</dbReference>
<dbReference type="Gene3D" id="1.10.1650.10">
    <property type="match status" value="1"/>
</dbReference>
<dbReference type="PROSITE" id="PS00526">
    <property type="entry name" value="RIBOSOMAL_L19E"/>
    <property type="match status" value="1"/>
</dbReference>
<dbReference type="InterPro" id="IPR015972">
    <property type="entry name" value="Ribosomal_eL19_dom1"/>
</dbReference>
<name>A0A9P5G6D4_GEOCN</name>
<feature type="compositionally biased region" description="Basic and acidic residues" evidence="5">
    <location>
        <begin position="218"/>
        <end position="234"/>
    </location>
</feature>
<proteinExistence type="inferred from homology"/>
<dbReference type="GO" id="GO:0003723">
    <property type="term" value="F:RNA binding"/>
    <property type="evidence" value="ECO:0007669"/>
    <property type="project" value="InterPro"/>
</dbReference>
<dbReference type="AlphaFoldDB" id="A0A9P5G6D4"/>
<dbReference type="InterPro" id="IPR057259">
    <property type="entry name" value="Ribosomal_L19e"/>
</dbReference>
<feature type="compositionally biased region" description="Basic residues" evidence="5">
    <location>
        <begin position="139"/>
        <end position="149"/>
    </location>
</feature>
<dbReference type="InterPro" id="IPR000196">
    <property type="entry name" value="Ribosomal_eL19_dom"/>
</dbReference>
<sequence>MSIASDASVVTISSPSAIPNSDQSNSLTINPNGLLSVSPTDEVSTNTLGSHLPPTTQTSKSPANDNGVANLRLQKRLAASVLGVGKRKIWLDPNEATEISQANSRQSVRKLVADGLIIHKPATGHARSRTRALREAKRAGRHTGYGKRKGTADARMPSQVVWMRRTRVLRRLLVKYRDSGKIDKHLYHELYKLAKGNTFKHKRQVIEHVIKAKAEAARERTLQEEAEARRERNRAARARRQQRIAEKREALLKDE</sequence>
<dbReference type="SUPFAM" id="SSF48140">
    <property type="entry name" value="Ribosomal protein L19 (L19e)"/>
    <property type="match status" value="1"/>
</dbReference>
<dbReference type="Gene3D" id="1.10.1200.240">
    <property type="match status" value="1"/>
</dbReference>
<comment type="similarity">
    <text evidence="1 4">Belongs to the eukaryotic ribosomal protein eL19 family.</text>
</comment>
<feature type="compositionally biased region" description="Basic and acidic residues" evidence="5">
    <location>
        <begin position="243"/>
        <end position="255"/>
    </location>
</feature>
<dbReference type="Pfam" id="PF25476">
    <property type="entry name" value="Ribosomal_L19e_C"/>
    <property type="match status" value="1"/>
</dbReference>
<feature type="region of interest" description="Disordered" evidence="5">
    <location>
        <begin position="218"/>
        <end position="255"/>
    </location>
</feature>
<evidence type="ECO:0000259" key="6">
    <source>
        <dbReference type="SMART" id="SM01416"/>
    </source>
</evidence>
<dbReference type="CDD" id="cd01417">
    <property type="entry name" value="Ribosomal_L19e_E"/>
    <property type="match status" value="1"/>
</dbReference>
<evidence type="ECO:0000256" key="2">
    <source>
        <dbReference type="ARBA" id="ARBA00022980"/>
    </source>
</evidence>
<dbReference type="GO" id="GO:0022625">
    <property type="term" value="C:cytosolic large ribosomal subunit"/>
    <property type="evidence" value="ECO:0007669"/>
    <property type="project" value="InterPro"/>
</dbReference>
<dbReference type="FunFam" id="1.10.1200.240:FF:000001">
    <property type="entry name" value="Ribosomal protein L19"/>
    <property type="match status" value="1"/>
</dbReference>
<dbReference type="Pfam" id="PF01280">
    <property type="entry name" value="Ribosomal_L19e"/>
    <property type="match status" value="1"/>
</dbReference>
<feature type="compositionally biased region" description="Polar residues" evidence="5">
    <location>
        <begin position="14"/>
        <end position="64"/>
    </location>
</feature>
<reference evidence="7" key="1">
    <citation type="journal article" date="2020" name="Front. Microbiol.">
        <title>Phenotypic and Genetic Characterization of the Cheese Ripening Yeast Geotrichum candidum.</title>
        <authorList>
            <person name="Perkins V."/>
            <person name="Vignola S."/>
            <person name="Lessard M.H."/>
            <person name="Plante P.L."/>
            <person name="Corbeil J."/>
            <person name="Dugat-Bony E."/>
            <person name="Frenette M."/>
            <person name="Labrie S."/>
        </authorList>
    </citation>
    <scope>NUCLEOTIDE SEQUENCE</scope>
    <source>
        <strain evidence="7">LMA-70</strain>
    </source>
</reference>
<comment type="caution">
    <text evidence="7">The sequence shown here is derived from an EMBL/GenBank/DDBJ whole genome shotgun (WGS) entry which is preliminary data.</text>
</comment>
<dbReference type="HAMAP" id="MF_01475">
    <property type="entry name" value="Ribosomal_eL19"/>
    <property type="match status" value="1"/>
</dbReference>
<keyword evidence="2 4" id="KW-0689">Ribosomal protein</keyword>
<dbReference type="PANTHER" id="PTHR10722">
    <property type="entry name" value="60S RIBOSOMAL PROTEIN L19"/>
    <property type="match status" value="1"/>
</dbReference>
<organism evidence="7 8">
    <name type="scientific">Geotrichum candidum</name>
    <name type="common">Oospora lactis</name>
    <name type="synonym">Dipodascus geotrichum</name>
    <dbReference type="NCBI Taxonomy" id="1173061"/>
    <lineage>
        <taxon>Eukaryota</taxon>
        <taxon>Fungi</taxon>
        <taxon>Dikarya</taxon>
        <taxon>Ascomycota</taxon>
        <taxon>Saccharomycotina</taxon>
        <taxon>Dipodascomycetes</taxon>
        <taxon>Dipodascales</taxon>
        <taxon>Dipodascaceae</taxon>
        <taxon>Geotrichum</taxon>
    </lineage>
</organism>
<dbReference type="Proteomes" id="UP000750522">
    <property type="component" value="Unassembled WGS sequence"/>
</dbReference>
<evidence type="ECO:0000313" key="8">
    <source>
        <dbReference type="Proteomes" id="UP000750522"/>
    </source>
</evidence>
<evidence type="ECO:0000256" key="1">
    <source>
        <dbReference type="ARBA" id="ARBA00011082"/>
    </source>
</evidence>
<evidence type="ECO:0000256" key="5">
    <source>
        <dbReference type="SAM" id="MobiDB-lite"/>
    </source>
</evidence>
<dbReference type="FunFam" id="1.10.1650.10:FF:000001">
    <property type="entry name" value="Ribosomal protein L19"/>
    <property type="match status" value="1"/>
</dbReference>
<dbReference type="InterPro" id="IPR057260">
    <property type="entry name" value="Ribosomal_L19e_C"/>
</dbReference>
<dbReference type="InterPro" id="IPR023638">
    <property type="entry name" value="Ribosomal_eL19_CS"/>
</dbReference>
<feature type="domain" description="Large ribosomal subunit protein eL19" evidence="6">
    <location>
        <begin position="70"/>
        <end position="213"/>
    </location>
</feature>